<sequence length="86" mass="9858">MNSTSQQSSVQRQLLEDWDNRAFIQVISDKIKETSNFLSQFEISCHSKLASLNDKLVVLEKKIEFLEGCMQKIRVACEPTLTQVPL</sequence>
<protein>
    <submittedName>
        <fullName evidence="2">Protein BRICK1</fullName>
    </submittedName>
</protein>
<evidence type="ECO:0000313" key="1">
    <source>
        <dbReference type="Proteomes" id="UP000095286"/>
    </source>
</evidence>
<accession>A0AC35TIC9</accession>
<evidence type="ECO:0000313" key="2">
    <source>
        <dbReference type="WBParaSite" id="RSKR_0000094400.1"/>
    </source>
</evidence>
<dbReference type="WBParaSite" id="RSKR_0000094400.1">
    <property type="protein sequence ID" value="RSKR_0000094400.1"/>
    <property type="gene ID" value="RSKR_0000094400"/>
</dbReference>
<dbReference type="Proteomes" id="UP000095286">
    <property type="component" value="Unplaced"/>
</dbReference>
<organism evidence="1 2">
    <name type="scientific">Rhabditophanes sp. KR3021</name>
    <dbReference type="NCBI Taxonomy" id="114890"/>
    <lineage>
        <taxon>Eukaryota</taxon>
        <taxon>Metazoa</taxon>
        <taxon>Ecdysozoa</taxon>
        <taxon>Nematoda</taxon>
        <taxon>Chromadorea</taxon>
        <taxon>Rhabditida</taxon>
        <taxon>Tylenchina</taxon>
        <taxon>Panagrolaimomorpha</taxon>
        <taxon>Strongyloidoidea</taxon>
        <taxon>Alloionematidae</taxon>
        <taxon>Rhabditophanes</taxon>
    </lineage>
</organism>
<reference evidence="2" key="1">
    <citation type="submission" date="2016-11" db="UniProtKB">
        <authorList>
            <consortium name="WormBaseParasite"/>
        </authorList>
    </citation>
    <scope>IDENTIFICATION</scope>
    <source>
        <strain evidence="2">KR3021</strain>
    </source>
</reference>
<proteinExistence type="predicted"/>
<name>A0AC35TIC9_9BILA</name>